<gene>
    <name evidence="3" type="ORF">Tco_0894174</name>
</gene>
<evidence type="ECO:0000313" key="3">
    <source>
        <dbReference type="EMBL" id="GJT24237.1"/>
    </source>
</evidence>
<keyword evidence="4" id="KW-1185">Reference proteome</keyword>
<comment type="caution">
    <text evidence="3">The sequence shown here is derived from an EMBL/GenBank/DDBJ whole genome shotgun (WGS) entry which is preliminary data.</text>
</comment>
<dbReference type="PANTHER" id="PTHR33223">
    <property type="entry name" value="CCHC-TYPE DOMAIN-CONTAINING PROTEIN"/>
    <property type="match status" value="1"/>
</dbReference>
<evidence type="ECO:0000259" key="2">
    <source>
        <dbReference type="Pfam" id="PF03732"/>
    </source>
</evidence>
<evidence type="ECO:0000313" key="4">
    <source>
        <dbReference type="Proteomes" id="UP001151760"/>
    </source>
</evidence>
<dbReference type="EMBL" id="BQNB010014120">
    <property type="protein sequence ID" value="GJT24237.1"/>
    <property type="molecule type" value="Genomic_DNA"/>
</dbReference>
<feature type="region of interest" description="Disordered" evidence="1">
    <location>
        <begin position="1"/>
        <end position="52"/>
    </location>
</feature>
<proteinExistence type="predicted"/>
<reference evidence="3" key="2">
    <citation type="submission" date="2022-01" db="EMBL/GenBank/DDBJ databases">
        <authorList>
            <person name="Yamashiro T."/>
            <person name="Shiraishi A."/>
            <person name="Satake H."/>
            <person name="Nakayama K."/>
        </authorList>
    </citation>
    <scope>NUCLEOTIDE SEQUENCE</scope>
</reference>
<evidence type="ECO:0000256" key="1">
    <source>
        <dbReference type="SAM" id="MobiDB-lite"/>
    </source>
</evidence>
<sequence length="248" mass="29064">MHSHQNESLSIAGRNLFDDEASSSNDTRTKPPTPPKTLHEHSCPNSSESKNEDPLCHIKHYLSIVDNIRADGATKDTSRLRFFHFSLTGKKAEWLDRIPPTQITMWDKLVSRFLDHFFLVGRTSTLRDLILRFKQGDDEPIKSAWIHFQDLIKQVPHHGIQKWLLVQIFHDNISQTDRRKLNQFTQFRFSSLTKEEGWNRIKEYIQYQDDLWDEPSPSMNISSISEAMHPTLKGHLKRACKKICWIPY</sequence>
<reference evidence="3" key="1">
    <citation type="journal article" date="2022" name="Int. J. Mol. Sci.">
        <title>Draft Genome of Tanacetum Coccineum: Genomic Comparison of Closely Related Tanacetum-Family Plants.</title>
        <authorList>
            <person name="Yamashiro T."/>
            <person name="Shiraishi A."/>
            <person name="Nakayama K."/>
            <person name="Satake H."/>
        </authorList>
    </citation>
    <scope>NUCLEOTIDE SEQUENCE</scope>
</reference>
<dbReference type="Proteomes" id="UP001151760">
    <property type="component" value="Unassembled WGS sequence"/>
</dbReference>
<dbReference type="PANTHER" id="PTHR33223:SF11">
    <property type="entry name" value="ELEMENT PROTEIN, PUTATIVE-RELATED"/>
    <property type="match status" value="1"/>
</dbReference>
<feature type="domain" description="Retrotransposon gag" evidence="2">
    <location>
        <begin position="81"/>
        <end position="169"/>
    </location>
</feature>
<organism evidence="3 4">
    <name type="scientific">Tanacetum coccineum</name>
    <dbReference type="NCBI Taxonomy" id="301880"/>
    <lineage>
        <taxon>Eukaryota</taxon>
        <taxon>Viridiplantae</taxon>
        <taxon>Streptophyta</taxon>
        <taxon>Embryophyta</taxon>
        <taxon>Tracheophyta</taxon>
        <taxon>Spermatophyta</taxon>
        <taxon>Magnoliopsida</taxon>
        <taxon>eudicotyledons</taxon>
        <taxon>Gunneridae</taxon>
        <taxon>Pentapetalae</taxon>
        <taxon>asterids</taxon>
        <taxon>campanulids</taxon>
        <taxon>Asterales</taxon>
        <taxon>Asteraceae</taxon>
        <taxon>Asteroideae</taxon>
        <taxon>Anthemideae</taxon>
        <taxon>Anthemidinae</taxon>
        <taxon>Tanacetum</taxon>
    </lineage>
</organism>
<dbReference type="InterPro" id="IPR005162">
    <property type="entry name" value="Retrotrans_gag_dom"/>
</dbReference>
<accession>A0ABQ5CDJ0</accession>
<name>A0ABQ5CDJ0_9ASTR</name>
<protein>
    <submittedName>
        <fullName evidence="3">Zinc finger, CCHC-type containing protein</fullName>
    </submittedName>
</protein>
<dbReference type="Pfam" id="PF03732">
    <property type="entry name" value="Retrotrans_gag"/>
    <property type="match status" value="1"/>
</dbReference>